<dbReference type="RefSeq" id="WP_149756003.1">
    <property type="nucleotide sequence ID" value="NZ_FOMS01000006.1"/>
</dbReference>
<keyword evidence="4" id="KW-0862">Zinc</keyword>
<name>A0A1I1XW56_9RHOB</name>
<evidence type="ECO:0000256" key="11">
    <source>
        <dbReference type="ARBA" id="ARBA00024446"/>
    </source>
</evidence>
<dbReference type="Pfam" id="PF08936">
    <property type="entry name" value="CsoSCA_C"/>
    <property type="match status" value="1"/>
</dbReference>
<keyword evidence="8" id="KW-1282">Carboxysome</keyword>
<keyword evidence="18" id="KW-1185">Reference proteome</keyword>
<evidence type="ECO:0000256" key="12">
    <source>
        <dbReference type="ARBA" id="ARBA00048348"/>
    </source>
</evidence>
<dbReference type="AlphaFoldDB" id="A0A1I1XW56"/>
<keyword evidence="11" id="KW-1283">Bacterial microcompartment</keyword>
<proteinExistence type="inferred from homology"/>
<evidence type="ECO:0000259" key="16">
    <source>
        <dbReference type="Pfam" id="PF20687"/>
    </source>
</evidence>
<dbReference type="InterPro" id="IPR014074">
    <property type="entry name" value="Carboxysome_shell_carb_anhy"/>
</dbReference>
<evidence type="ECO:0000256" key="8">
    <source>
        <dbReference type="ARBA" id="ARBA00023669"/>
    </source>
</evidence>
<dbReference type="InterPro" id="IPR048539">
    <property type="entry name" value="CsoSCA_cat"/>
</dbReference>
<evidence type="ECO:0000256" key="7">
    <source>
        <dbReference type="ARBA" id="ARBA00023587"/>
    </source>
</evidence>
<keyword evidence="3" id="KW-0479">Metal-binding</keyword>
<sequence>MMAAIRTSSGPNKAWRTAWMTNAVSADRVPSQRTAPALVALATSHPFAEPGIAADLDLRETEIETGFARLAETLEAVAPQQFDPGFPERVVAKLAGLDIAADPAWFEADWRHPLDMSAVHARCVTRLFAQLVETGSERQRYACEDGEPVEMLIQRWGFHAVDITPCADGRLAGLLGAVLRIPLSIVTTRRSYAGSTFSVARSLRDWETVELGRWRTGHPNAADAPTRYLKIGVYHFSSLDPFHEGCAAHGSDTDAARDALHDRLRQFRAAVEARHGAGDAVALLLVGLDTDTDAIRVHVPGAAGEMQAYRFVDAAELHGQTREMGREAAKEAVRRVVADCAGVDAEDEATEGMRWFCGYLLKNNIAQVEAVLRRHNGPYPVKGHDEKLIVIGDPVDDVQLRNLAFQAQMQSVEEGASDLAVGVRILSGTSEGTVPVLALKVYDPEIPGDREACEVAARRMAYAVRSRLAEAPVVAEPALRSKSGGRIEFLDATSGGVSV</sequence>
<evidence type="ECO:0000256" key="1">
    <source>
        <dbReference type="ARBA" id="ARBA00001947"/>
    </source>
</evidence>
<dbReference type="InterPro" id="IPR048619">
    <property type="entry name" value="CsoSCA_N"/>
</dbReference>
<dbReference type="GO" id="GO:0015977">
    <property type="term" value="P:carbon fixation"/>
    <property type="evidence" value="ECO:0007669"/>
    <property type="project" value="UniProtKB-UniRule"/>
</dbReference>
<dbReference type="GO" id="GO:0004089">
    <property type="term" value="F:carbonate dehydratase activity"/>
    <property type="evidence" value="ECO:0007669"/>
    <property type="project" value="UniProtKB-UniRule"/>
</dbReference>
<feature type="domain" description="Carboxysome Shell Carbonic Anhydrase N-terminal" evidence="16">
    <location>
        <begin position="45"/>
        <end position="133"/>
    </location>
</feature>
<protein>
    <recommendedName>
        <fullName evidence="10 13">Carboxysome shell carbonic anhydrase</fullName>
        <ecNumber evidence="2 13">4.2.1.1</ecNumber>
    </recommendedName>
</protein>
<dbReference type="GO" id="GO:0031470">
    <property type="term" value="C:carboxysome"/>
    <property type="evidence" value="ECO:0007669"/>
    <property type="project" value="UniProtKB-SubCell"/>
</dbReference>
<keyword evidence="6" id="KW-0120">Carbon dioxide fixation</keyword>
<dbReference type="EC" id="4.2.1.1" evidence="2 13"/>
<dbReference type="Pfam" id="PF20686">
    <property type="entry name" value="CsoSCA_cat"/>
    <property type="match status" value="1"/>
</dbReference>
<evidence type="ECO:0000256" key="13">
    <source>
        <dbReference type="NCBIfam" id="TIGR02701"/>
    </source>
</evidence>
<evidence type="ECO:0000256" key="4">
    <source>
        <dbReference type="ARBA" id="ARBA00022833"/>
    </source>
</evidence>
<feature type="domain" description="Carboxysome Shell Carbonic Anhydrase C-terminal" evidence="14">
    <location>
        <begin position="385"/>
        <end position="469"/>
    </location>
</feature>
<evidence type="ECO:0000256" key="10">
    <source>
        <dbReference type="ARBA" id="ARBA00024121"/>
    </source>
</evidence>
<keyword evidence="5" id="KW-0456">Lyase</keyword>
<evidence type="ECO:0000313" key="17">
    <source>
        <dbReference type="EMBL" id="SFE11595.1"/>
    </source>
</evidence>
<comment type="cofactor">
    <cofactor evidence="1">
        <name>Zn(2+)</name>
        <dbReference type="ChEBI" id="CHEBI:29105"/>
    </cofactor>
</comment>
<comment type="catalytic activity">
    <reaction evidence="12">
        <text>hydrogencarbonate + H(+) = CO2 + H2O</text>
        <dbReference type="Rhea" id="RHEA:10748"/>
        <dbReference type="ChEBI" id="CHEBI:15377"/>
        <dbReference type="ChEBI" id="CHEBI:15378"/>
        <dbReference type="ChEBI" id="CHEBI:16526"/>
        <dbReference type="ChEBI" id="CHEBI:17544"/>
        <dbReference type="EC" id="4.2.1.1"/>
    </reaction>
</comment>
<gene>
    <name evidence="17" type="ORF">SAMN04515678_106178</name>
</gene>
<evidence type="ECO:0000256" key="9">
    <source>
        <dbReference type="ARBA" id="ARBA00024021"/>
    </source>
</evidence>
<accession>A0A1I1XW56</accession>
<organism evidence="17 18">
    <name type="scientific">Roseivivax sediminis</name>
    <dbReference type="NCBI Taxonomy" id="936889"/>
    <lineage>
        <taxon>Bacteria</taxon>
        <taxon>Pseudomonadati</taxon>
        <taxon>Pseudomonadota</taxon>
        <taxon>Alphaproteobacteria</taxon>
        <taxon>Rhodobacterales</taxon>
        <taxon>Roseobacteraceae</taxon>
        <taxon>Roseivivax</taxon>
    </lineage>
</organism>
<dbReference type="Pfam" id="PF20687">
    <property type="entry name" value="CsoSCA_N"/>
    <property type="match status" value="1"/>
</dbReference>
<dbReference type="NCBIfam" id="TIGR02701">
    <property type="entry name" value="shell_carb_anhy"/>
    <property type="match status" value="1"/>
</dbReference>
<dbReference type="EMBL" id="FOMS01000006">
    <property type="protein sequence ID" value="SFE11595.1"/>
    <property type="molecule type" value="Genomic_DNA"/>
</dbReference>
<feature type="domain" description="Carboxysome Shell Carbonic Anhydrase catalytic" evidence="15">
    <location>
        <begin position="150"/>
        <end position="384"/>
    </location>
</feature>
<evidence type="ECO:0000259" key="14">
    <source>
        <dbReference type="Pfam" id="PF08936"/>
    </source>
</evidence>
<dbReference type="Gene3D" id="3.30.1330.140">
    <property type="entry name" value="Carboxysome Shell Carbonic Anhydrase, C-terminal domain"/>
    <property type="match status" value="1"/>
</dbReference>
<evidence type="ECO:0000313" key="18">
    <source>
        <dbReference type="Proteomes" id="UP000325289"/>
    </source>
</evidence>
<evidence type="ECO:0000256" key="2">
    <source>
        <dbReference type="ARBA" id="ARBA00012925"/>
    </source>
</evidence>
<dbReference type="Proteomes" id="UP000325289">
    <property type="component" value="Unassembled WGS sequence"/>
</dbReference>
<dbReference type="OrthoDB" id="544846at2"/>
<dbReference type="GO" id="GO:0046872">
    <property type="term" value="F:metal ion binding"/>
    <property type="evidence" value="ECO:0007669"/>
    <property type="project" value="UniProtKB-KW"/>
</dbReference>
<dbReference type="InterPro" id="IPR043066">
    <property type="entry name" value="CsoSCA_C_sf"/>
</dbReference>
<dbReference type="Gene3D" id="1.20.120.1310">
    <property type="entry name" value="Carboxysome Shell Carbonic Anhydrase, N-terminal helical domain"/>
    <property type="match status" value="1"/>
</dbReference>
<evidence type="ECO:0000259" key="15">
    <source>
        <dbReference type="Pfam" id="PF20686"/>
    </source>
</evidence>
<comment type="similarity">
    <text evidence="9">Belongs to the beta-class carbonic anhydrase family. CsoSCA subfamily.</text>
</comment>
<dbReference type="InterPro" id="IPR043065">
    <property type="entry name" value="CsoSCA_N_sf"/>
</dbReference>
<reference evidence="17 18" key="1">
    <citation type="submission" date="2016-10" db="EMBL/GenBank/DDBJ databases">
        <authorList>
            <person name="Varghese N."/>
            <person name="Submissions S."/>
        </authorList>
    </citation>
    <scope>NUCLEOTIDE SEQUENCE [LARGE SCALE GENOMIC DNA]</scope>
    <source>
        <strain evidence="18">YIM D21,KCTC 23444,ACCC 10710</strain>
    </source>
</reference>
<evidence type="ECO:0000256" key="3">
    <source>
        <dbReference type="ARBA" id="ARBA00022723"/>
    </source>
</evidence>
<comment type="subcellular location">
    <subcellularLocation>
        <location evidence="7">Carboxysome</location>
    </subcellularLocation>
</comment>
<evidence type="ECO:0000256" key="5">
    <source>
        <dbReference type="ARBA" id="ARBA00023239"/>
    </source>
</evidence>
<dbReference type="InterPro" id="IPR048620">
    <property type="entry name" value="CsoSCA_C"/>
</dbReference>
<evidence type="ECO:0000256" key="6">
    <source>
        <dbReference type="ARBA" id="ARBA00023300"/>
    </source>
</evidence>